<dbReference type="PANTHER" id="PTHR30288:SF0">
    <property type="entry name" value="FLAGELLAR HOOK-ASSOCIATED PROTEIN 2"/>
    <property type="match status" value="1"/>
</dbReference>
<comment type="subunit">
    <text evidence="2 5">Homopentamer.</text>
</comment>
<dbReference type="InterPro" id="IPR010810">
    <property type="entry name" value="Flagellin_hook_IN_motif"/>
</dbReference>
<comment type="function">
    <text evidence="5">Required for morphogenesis and for the elongation of the flagellar filament by facilitating polymerization of the flagellin monomers at the tip of growing filament. Forms a capping structure, which prevents flagellin subunits (transported through the central channel of the flagellum) from leaking out without polymerization at the distal end.</text>
</comment>
<dbReference type="Pfam" id="PF02465">
    <property type="entry name" value="FliD_N"/>
    <property type="match status" value="1"/>
</dbReference>
<dbReference type="GO" id="GO:0009424">
    <property type="term" value="C:bacterial-type flagellum hook"/>
    <property type="evidence" value="ECO:0007669"/>
    <property type="project" value="UniProtKB-UniRule"/>
</dbReference>
<evidence type="ECO:0000256" key="2">
    <source>
        <dbReference type="ARBA" id="ARBA00011255"/>
    </source>
</evidence>
<feature type="domain" description="Flagellar hook-associated protein 2 C-terminal" evidence="7">
    <location>
        <begin position="237"/>
        <end position="398"/>
    </location>
</feature>
<accession>A0A4V4N8J8</accession>
<comment type="caution">
    <text evidence="8">The sequence shown here is derived from an EMBL/GenBank/DDBJ whole genome shotgun (WGS) entry which is preliminary data.</text>
</comment>
<evidence type="ECO:0000313" key="9">
    <source>
        <dbReference type="Proteomes" id="UP000308891"/>
    </source>
</evidence>
<dbReference type="GO" id="GO:0071973">
    <property type="term" value="P:bacterial-type flagellum-dependent cell motility"/>
    <property type="evidence" value="ECO:0007669"/>
    <property type="project" value="TreeGrafter"/>
</dbReference>
<dbReference type="GO" id="GO:0005576">
    <property type="term" value="C:extracellular region"/>
    <property type="evidence" value="ECO:0007669"/>
    <property type="project" value="UniProtKB-SubCell"/>
</dbReference>
<dbReference type="AlphaFoldDB" id="A0A4V4N8J8"/>
<feature type="domain" description="Flagellar hook-associated protein 2 N-terminal" evidence="6">
    <location>
        <begin position="10"/>
        <end position="106"/>
    </location>
</feature>
<keyword evidence="5" id="KW-0964">Secreted</keyword>
<dbReference type="InterPro" id="IPR003481">
    <property type="entry name" value="FliD_N"/>
</dbReference>
<dbReference type="InterPro" id="IPR040026">
    <property type="entry name" value="FliD"/>
</dbReference>
<name>A0A4V4N8J8_9NEIS</name>
<keyword evidence="9" id="KW-1185">Reference proteome</keyword>
<keyword evidence="4 5" id="KW-0975">Bacterial flagellum</keyword>
<evidence type="ECO:0000259" key="6">
    <source>
        <dbReference type="Pfam" id="PF02465"/>
    </source>
</evidence>
<evidence type="ECO:0000256" key="1">
    <source>
        <dbReference type="ARBA" id="ARBA00009764"/>
    </source>
</evidence>
<comment type="subcellular location">
    <subcellularLocation>
        <location evidence="5">Secreted</location>
    </subcellularLocation>
    <subcellularLocation>
        <location evidence="5">Bacterial flagellum</location>
    </subcellularLocation>
</comment>
<dbReference type="PANTHER" id="PTHR30288">
    <property type="entry name" value="FLAGELLAR CAP/ASSEMBLY PROTEIN FLID"/>
    <property type="match status" value="1"/>
</dbReference>
<gene>
    <name evidence="8" type="ORF">E5K04_06110</name>
</gene>
<evidence type="ECO:0000259" key="7">
    <source>
        <dbReference type="Pfam" id="PF07195"/>
    </source>
</evidence>
<dbReference type="Proteomes" id="UP000308891">
    <property type="component" value="Unassembled WGS sequence"/>
</dbReference>
<dbReference type="GO" id="GO:0007155">
    <property type="term" value="P:cell adhesion"/>
    <property type="evidence" value="ECO:0007669"/>
    <property type="project" value="InterPro"/>
</dbReference>
<keyword evidence="3" id="KW-0175">Coiled coil</keyword>
<dbReference type="GO" id="GO:0009421">
    <property type="term" value="C:bacterial-type flagellum filament cap"/>
    <property type="evidence" value="ECO:0007669"/>
    <property type="project" value="InterPro"/>
</dbReference>
<evidence type="ECO:0000256" key="5">
    <source>
        <dbReference type="RuleBase" id="RU362066"/>
    </source>
</evidence>
<proteinExistence type="inferred from homology"/>
<reference evidence="8 9" key="1">
    <citation type="submission" date="2019-04" db="EMBL/GenBank/DDBJ databases">
        <title>Crenobacter sp. nov.</title>
        <authorList>
            <person name="Shi S."/>
        </authorList>
    </citation>
    <scope>NUCLEOTIDE SEQUENCE [LARGE SCALE GENOMIC DNA]</scope>
    <source>
        <strain evidence="8 9">GY 70310</strain>
    </source>
</reference>
<dbReference type="RefSeq" id="WP_136552014.1">
    <property type="nucleotide sequence ID" value="NZ_STGJ01000005.1"/>
</dbReference>
<dbReference type="InterPro" id="IPR010809">
    <property type="entry name" value="FliD_C"/>
</dbReference>
<evidence type="ECO:0000313" key="8">
    <source>
        <dbReference type="EMBL" id="TIC84743.1"/>
    </source>
</evidence>
<organism evidence="8 9">
    <name type="scientific">Crenobacter intestini</name>
    <dbReference type="NCBI Taxonomy" id="2563443"/>
    <lineage>
        <taxon>Bacteria</taxon>
        <taxon>Pseudomonadati</taxon>
        <taxon>Pseudomonadota</taxon>
        <taxon>Betaproteobacteria</taxon>
        <taxon>Neisseriales</taxon>
        <taxon>Neisseriaceae</taxon>
        <taxon>Crenobacter</taxon>
    </lineage>
</organism>
<evidence type="ECO:0000256" key="3">
    <source>
        <dbReference type="ARBA" id="ARBA00023054"/>
    </source>
</evidence>
<dbReference type="EMBL" id="STGJ01000005">
    <property type="protein sequence ID" value="TIC84743.1"/>
    <property type="molecule type" value="Genomic_DNA"/>
</dbReference>
<dbReference type="Pfam" id="PF07195">
    <property type="entry name" value="FliD_C"/>
    <property type="match status" value="2"/>
</dbReference>
<comment type="similarity">
    <text evidence="1 5">Belongs to the FliD family.</text>
</comment>
<feature type="domain" description="Flagellar hook-associated protein 2 C-terminal" evidence="7">
    <location>
        <begin position="593"/>
        <end position="669"/>
    </location>
</feature>
<dbReference type="Pfam" id="PF07196">
    <property type="entry name" value="Flagellin_IN"/>
    <property type="match status" value="1"/>
</dbReference>
<dbReference type="OrthoDB" id="9810816at2"/>
<protein>
    <recommendedName>
        <fullName evidence="5">Flagellar hook-associated protein 2</fullName>
        <shortName evidence="5">HAP2</shortName>
    </recommendedName>
    <alternativeName>
        <fullName evidence="5">Flagellar cap protein</fullName>
    </alternativeName>
</protein>
<sequence length="685" mass="70591">MALSVGGLGSGMDIDGLIKNLMAIESRPLLQLQQKEALLQQKISAVGMVKGAVTTFQSAVKALQDASKFVSFKGTSSSTEHIDISASSKAPTGSFSVKVLQLAQEQKLASGSFASAQSAITGGGDTTLTFSFGTTGKDGFTQDTDRAPKKVTIPANATLEDIRDAVNKADVGVNASIVNDGSGYKLVYSSKETGTKSTMKVEASDAALHKVATHDALGNKLTDAATGKPLLTEVQAAKDAKFLLDGIEVTKQGNTVSDAIDGVTLTLKQAHKDTETAARLSVSKDTSGIKKSLEGLVKGYNDLMKSLKDVSGVNLDATVKPGEARPAGILNGASIIRTIQNQVRGAFSLPSDNGGAFKLASEFGLTFNADGTMKLDDKLLDKALEKNADDISKFFATAAVTSDAGISYVGGSSKTQAGEYEVVITQLLNGTLAGTGKPQTGNAAFAGKFSLEIDGLAVGVNKSFDLTKGAPALAEQLQTAINEAAKKAFDDFNAAAPLDKKRTDVPKVSISVDEGGKLVMKSDKTGKDSSIKVIGNGLDFAGFAGAVPIPGGDSVAGTIGGHPAKGDGNKLTGAVGTPVEGLVIEVNGGAGGSRGTVSFTKGFAFDLDQTLEGLVKKDGAIDAFSTGLGESAKVLSSQQEALQKRLVDTEKRYRAQFSAMDALLAQYNNMSNFLTQQLAGLSGGN</sequence>
<evidence type="ECO:0000256" key="4">
    <source>
        <dbReference type="ARBA" id="ARBA00023143"/>
    </source>
</evidence>